<dbReference type="AlphaFoldDB" id="A0A381TP01"/>
<dbReference type="SUPFAM" id="SSF50249">
    <property type="entry name" value="Nucleic acid-binding proteins"/>
    <property type="match status" value="1"/>
</dbReference>
<dbReference type="EMBL" id="UINC01004919">
    <property type="protein sequence ID" value="SVA17812.1"/>
    <property type="molecule type" value="Genomic_DNA"/>
</dbReference>
<proteinExistence type="predicted"/>
<feature type="domain" description="Beta-ketoacyl-[acyl-carrier-protein] synthase III C-terminal" evidence="4">
    <location>
        <begin position="164"/>
        <end position="244"/>
    </location>
</feature>
<name>A0A381TP01_9ZZZZ</name>
<evidence type="ECO:0008006" key="6">
    <source>
        <dbReference type="Google" id="ProtNLM"/>
    </source>
</evidence>
<organism evidence="5">
    <name type="scientific">marine metagenome</name>
    <dbReference type="NCBI Taxonomy" id="408172"/>
    <lineage>
        <taxon>unclassified sequences</taxon>
        <taxon>metagenomes</taxon>
        <taxon>ecological metagenomes</taxon>
    </lineage>
</organism>
<feature type="domain" description="ChsH2 C-terminal OB-fold" evidence="3">
    <location>
        <begin position="359"/>
        <end position="410"/>
    </location>
</feature>
<sequence length="440" mass="47315">MAVEAARDALGKIVRDSVRGVYLASTSLPFLDRQNAGIVSEALRLRSELRTLDIGGSQRAGTSSLVTAFQAVAGGGGPLLVVGSEKRRTRAASPLELTTGDGAAALLVAEGDGAARLLGHASETVDFVDHYRGQDQPFDYVWEERWVRDEGYLKIVPVTVGRALASAGIEAGAVDHFCFPAAARRVAATLARTLGIGEARIRDNLQGTCGETGAAHPLLMLVHALEDAVPGDTILVVGFGQGCDAVVLKVCTAVMDTGPAVGIHGHLAWRWEDNNYQRYLATNELVEIERGLRAEVDKQTGLTTLYRNKEMLLGFVGGCCTKCGTPQYPRGNLCVNPTCGAVGRQDEHPFSESGAQLNSYTADRLTYSVDPPAYYGMVQFDEGGRAMLDLADVDPNVAPEVGQRMRMVFRVKDYDRARGFRRYFWKAAPALVPVEVEGAV</sequence>
<dbReference type="InterPro" id="IPR016039">
    <property type="entry name" value="Thiolase-like"/>
</dbReference>
<evidence type="ECO:0000259" key="4">
    <source>
        <dbReference type="Pfam" id="PF08541"/>
    </source>
</evidence>
<keyword evidence="1" id="KW-0808">Transferase</keyword>
<dbReference type="PANTHER" id="PTHR34069:SF2">
    <property type="entry name" value="BETA-KETOACYL-[ACYL-CARRIER-PROTEIN] SYNTHASE III"/>
    <property type="match status" value="1"/>
</dbReference>
<keyword evidence="2" id="KW-0012">Acyltransferase</keyword>
<evidence type="ECO:0000256" key="1">
    <source>
        <dbReference type="ARBA" id="ARBA00022679"/>
    </source>
</evidence>
<dbReference type="InterPro" id="IPR002878">
    <property type="entry name" value="ChsH2_C"/>
</dbReference>
<dbReference type="Pfam" id="PF08541">
    <property type="entry name" value="ACP_syn_III_C"/>
    <property type="match status" value="1"/>
</dbReference>
<dbReference type="PANTHER" id="PTHR34069">
    <property type="entry name" value="3-OXOACYL-[ACYL-CARRIER-PROTEIN] SYNTHASE 3"/>
    <property type="match status" value="1"/>
</dbReference>
<dbReference type="InterPro" id="IPR012340">
    <property type="entry name" value="NA-bd_OB-fold"/>
</dbReference>
<dbReference type="Gene3D" id="3.40.47.10">
    <property type="match status" value="2"/>
</dbReference>
<dbReference type="InterPro" id="IPR013747">
    <property type="entry name" value="ACP_syn_III_C"/>
</dbReference>
<evidence type="ECO:0000313" key="5">
    <source>
        <dbReference type="EMBL" id="SVA17812.1"/>
    </source>
</evidence>
<dbReference type="GO" id="GO:0044550">
    <property type="term" value="P:secondary metabolite biosynthetic process"/>
    <property type="evidence" value="ECO:0007669"/>
    <property type="project" value="TreeGrafter"/>
</dbReference>
<protein>
    <recommendedName>
        <fullName evidence="6">DUF35 domain-containing protein</fullName>
    </recommendedName>
</protein>
<dbReference type="GO" id="GO:0016746">
    <property type="term" value="F:acyltransferase activity"/>
    <property type="evidence" value="ECO:0007669"/>
    <property type="project" value="UniProtKB-KW"/>
</dbReference>
<evidence type="ECO:0000259" key="3">
    <source>
        <dbReference type="Pfam" id="PF01796"/>
    </source>
</evidence>
<evidence type="ECO:0000256" key="2">
    <source>
        <dbReference type="ARBA" id="ARBA00023315"/>
    </source>
</evidence>
<reference evidence="5" key="1">
    <citation type="submission" date="2018-05" db="EMBL/GenBank/DDBJ databases">
        <authorList>
            <person name="Lanie J.A."/>
            <person name="Ng W.-L."/>
            <person name="Kazmierczak K.M."/>
            <person name="Andrzejewski T.M."/>
            <person name="Davidsen T.M."/>
            <person name="Wayne K.J."/>
            <person name="Tettelin H."/>
            <person name="Glass J.I."/>
            <person name="Rusch D."/>
            <person name="Podicherti R."/>
            <person name="Tsui H.-C.T."/>
            <person name="Winkler M.E."/>
        </authorList>
    </citation>
    <scope>NUCLEOTIDE SEQUENCE</scope>
</reference>
<dbReference type="SUPFAM" id="SSF53901">
    <property type="entry name" value="Thiolase-like"/>
    <property type="match status" value="1"/>
</dbReference>
<accession>A0A381TP01</accession>
<dbReference type="Pfam" id="PF01796">
    <property type="entry name" value="OB_ChsH2_C"/>
    <property type="match status" value="1"/>
</dbReference>
<gene>
    <name evidence="5" type="ORF">METZ01_LOCUS70666</name>
</gene>